<sequence>MLYTAVVCRAFLGFVFGASAFGKLRGRGAFGAFADGLSDLRVVPARLVRVVAAAVAGAEAVVPPLLLGPATARAGLALALLLLGAFTLAVVVVLRRGTAASCPCFGASGAPFGARHVARNTVLTAVAAVGLSTAGAGPGRLAGLLLAVLTGAVLAGLVVLLDDILALFALSD</sequence>
<keyword evidence="2 5" id="KW-0812">Transmembrane</keyword>
<evidence type="ECO:0000256" key="3">
    <source>
        <dbReference type="ARBA" id="ARBA00022989"/>
    </source>
</evidence>
<dbReference type="GO" id="GO:0016020">
    <property type="term" value="C:membrane"/>
    <property type="evidence" value="ECO:0007669"/>
    <property type="project" value="UniProtKB-SubCell"/>
</dbReference>
<gene>
    <name evidence="7" type="ORF">GCM10010503_15620</name>
</gene>
<dbReference type="Proteomes" id="UP000620224">
    <property type="component" value="Unassembled WGS sequence"/>
</dbReference>
<comment type="caution">
    <text evidence="7">The sequence shown here is derived from an EMBL/GenBank/DDBJ whole genome shotgun (WGS) entry which is preliminary data.</text>
</comment>
<evidence type="ECO:0000313" key="8">
    <source>
        <dbReference type="Proteomes" id="UP000620224"/>
    </source>
</evidence>
<feature type="transmembrane region" description="Helical" evidence="5">
    <location>
        <begin position="141"/>
        <end position="170"/>
    </location>
</feature>
<dbReference type="RefSeq" id="WP_190014009.1">
    <property type="nucleotide sequence ID" value="NZ_BMUE01000002.1"/>
</dbReference>
<evidence type="ECO:0000256" key="1">
    <source>
        <dbReference type="ARBA" id="ARBA00004141"/>
    </source>
</evidence>
<evidence type="ECO:0000256" key="4">
    <source>
        <dbReference type="ARBA" id="ARBA00023136"/>
    </source>
</evidence>
<dbReference type="Pfam" id="PF07291">
    <property type="entry name" value="MauE"/>
    <property type="match status" value="1"/>
</dbReference>
<dbReference type="InterPro" id="IPR009908">
    <property type="entry name" value="Methylamine_util_MauE"/>
</dbReference>
<feature type="transmembrane region" description="Helical" evidence="5">
    <location>
        <begin position="74"/>
        <end position="94"/>
    </location>
</feature>
<dbReference type="GO" id="GO:0030416">
    <property type="term" value="P:methylamine metabolic process"/>
    <property type="evidence" value="ECO:0007669"/>
    <property type="project" value="InterPro"/>
</dbReference>
<dbReference type="AlphaFoldDB" id="A0A918IZW2"/>
<keyword evidence="8" id="KW-1185">Reference proteome</keyword>
<organism evidence="7 8">
    <name type="scientific">Streptomyces lucensis JCM 4490</name>
    <dbReference type="NCBI Taxonomy" id="1306176"/>
    <lineage>
        <taxon>Bacteria</taxon>
        <taxon>Bacillati</taxon>
        <taxon>Actinomycetota</taxon>
        <taxon>Actinomycetes</taxon>
        <taxon>Kitasatosporales</taxon>
        <taxon>Streptomycetaceae</taxon>
        <taxon>Streptomyces</taxon>
    </lineage>
</organism>
<evidence type="ECO:0000259" key="6">
    <source>
        <dbReference type="Pfam" id="PF07291"/>
    </source>
</evidence>
<accession>A0A918IZW2</accession>
<keyword evidence="3 5" id="KW-1133">Transmembrane helix</keyword>
<feature type="domain" description="Methylamine utilisation protein MauE" evidence="6">
    <location>
        <begin position="3"/>
        <end position="131"/>
    </location>
</feature>
<dbReference type="EMBL" id="BMUE01000002">
    <property type="protein sequence ID" value="GGW40062.1"/>
    <property type="molecule type" value="Genomic_DNA"/>
</dbReference>
<evidence type="ECO:0000256" key="5">
    <source>
        <dbReference type="SAM" id="Phobius"/>
    </source>
</evidence>
<proteinExistence type="predicted"/>
<protein>
    <recommendedName>
        <fullName evidence="6">Methylamine utilisation protein MauE domain-containing protein</fullName>
    </recommendedName>
</protein>
<keyword evidence="4 5" id="KW-0472">Membrane</keyword>
<evidence type="ECO:0000256" key="2">
    <source>
        <dbReference type="ARBA" id="ARBA00022692"/>
    </source>
</evidence>
<reference evidence="7" key="2">
    <citation type="submission" date="2020-09" db="EMBL/GenBank/DDBJ databases">
        <authorList>
            <person name="Sun Q."/>
            <person name="Ohkuma M."/>
        </authorList>
    </citation>
    <scope>NUCLEOTIDE SEQUENCE</scope>
    <source>
        <strain evidence="7">JCM 4490</strain>
    </source>
</reference>
<reference evidence="7" key="1">
    <citation type="journal article" date="2014" name="Int. J. Syst. Evol. Microbiol.">
        <title>Complete genome sequence of Corynebacterium casei LMG S-19264T (=DSM 44701T), isolated from a smear-ripened cheese.</title>
        <authorList>
            <consortium name="US DOE Joint Genome Institute (JGI-PGF)"/>
            <person name="Walter F."/>
            <person name="Albersmeier A."/>
            <person name="Kalinowski J."/>
            <person name="Ruckert C."/>
        </authorList>
    </citation>
    <scope>NUCLEOTIDE SEQUENCE</scope>
    <source>
        <strain evidence="7">JCM 4490</strain>
    </source>
</reference>
<comment type="subcellular location">
    <subcellularLocation>
        <location evidence="1">Membrane</location>
        <topology evidence="1">Multi-pass membrane protein</topology>
    </subcellularLocation>
</comment>
<name>A0A918IZW2_9ACTN</name>
<evidence type="ECO:0000313" key="7">
    <source>
        <dbReference type="EMBL" id="GGW40062.1"/>
    </source>
</evidence>